<dbReference type="OrthoDB" id="9776669at2"/>
<name>A0A1W5ZU96_9BACI</name>
<evidence type="ECO:0000313" key="3">
    <source>
        <dbReference type="Proteomes" id="UP000192527"/>
    </source>
</evidence>
<gene>
    <name evidence="2" type="ORF">HM131_08535</name>
</gene>
<dbReference type="InterPro" id="IPR011852">
    <property type="entry name" value="TRAP_TAXI"/>
</dbReference>
<keyword evidence="1" id="KW-0732">Signal</keyword>
<protein>
    <recommendedName>
        <fullName evidence="4">C4-dicarboxylate ABC transporter substrate-binding protein</fullName>
    </recommendedName>
</protein>
<accession>A0A1W5ZU96</accession>
<feature type="chain" id="PRO_5038480626" description="C4-dicarboxylate ABC transporter substrate-binding protein" evidence="1">
    <location>
        <begin position="20"/>
        <end position="334"/>
    </location>
</feature>
<dbReference type="PANTHER" id="PTHR42941">
    <property type="entry name" value="SLL1037 PROTEIN"/>
    <property type="match status" value="1"/>
</dbReference>
<proteinExistence type="predicted"/>
<dbReference type="SUPFAM" id="SSF53850">
    <property type="entry name" value="Periplasmic binding protein-like II"/>
    <property type="match status" value="1"/>
</dbReference>
<evidence type="ECO:0000313" key="2">
    <source>
        <dbReference type="EMBL" id="ARI76884.1"/>
    </source>
</evidence>
<reference evidence="2 3" key="1">
    <citation type="submission" date="2017-04" db="EMBL/GenBank/DDBJ databases">
        <title>The whole genome sequencing and assembly of Halobacillus mangrovi strain.</title>
        <authorList>
            <person name="Lee S.-J."/>
            <person name="Park M.-K."/>
            <person name="Kim J.-Y."/>
            <person name="Lee Y.-J."/>
            <person name="Yi H."/>
            <person name="Bahn Y.-S."/>
            <person name="Kim J.F."/>
            <person name="Lee D.-W."/>
        </authorList>
    </citation>
    <scope>NUCLEOTIDE SEQUENCE [LARGE SCALE GENOMIC DNA]</scope>
    <source>
        <strain evidence="2 3">KTB 131</strain>
    </source>
</reference>
<keyword evidence="3" id="KW-1185">Reference proteome</keyword>
<dbReference type="Gene3D" id="3.40.190.10">
    <property type="entry name" value="Periplasmic binding protein-like II"/>
    <property type="match status" value="2"/>
</dbReference>
<dbReference type="CDD" id="cd13520">
    <property type="entry name" value="PBP2_TAXI_TRAP"/>
    <property type="match status" value="1"/>
</dbReference>
<dbReference type="AlphaFoldDB" id="A0A1W5ZU96"/>
<dbReference type="EMBL" id="CP020772">
    <property type="protein sequence ID" value="ARI76884.1"/>
    <property type="molecule type" value="Genomic_DNA"/>
</dbReference>
<dbReference type="KEGG" id="hmn:HM131_08535"/>
<dbReference type="PANTHER" id="PTHR42941:SF1">
    <property type="entry name" value="SLL1037 PROTEIN"/>
    <property type="match status" value="1"/>
</dbReference>
<sequence length="334" mass="36033">MKKTFSLFLIALLTILATACGSNSDTAAKDKEDANATPKELPSDLAFGASSQGGLWYPLAGAMGNEISNNNPDTSVTVIEGGTIANLLGISQDQIDIGFSNGQVIPSAIEGKGEFKKPAKNLKTLATLYPNVMHIVVRADSDIHSIEDLKGKKVSPGLKGYSGELAFKKILEVNDMSYDDLGAVEYVGTADAVNLIRDGNLDSYVGLLTAPVSSFQELDTTVGIRLIPLDQSTIDKMHEANPAYLEYTVKKGTYPNSKNDVKTVSTFTVMVANSNTISEESAYKLTKMVVENKEKWTNLSKTLSDFNAKFSVENNIGELHPGAKRYYKEIGALE</sequence>
<dbReference type="STRING" id="402384.HM131_08535"/>
<dbReference type="NCBIfam" id="TIGR02122">
    <property type="entry name" value="TRAP_TAXI"/>
    <property type="match status" value="1"/>
</dbReference>
<dbReference type="RefSeq" id="WP_085029359.1">
    <property type="nucleotide sequence ID" value="NZ_CP020772.1"/>
</dbReference>
<feature type="signal peptide" evidence="1">
    <location>
        <begin position="1"/>
        <end position="19"/>
    </location>
</feature>
<dbReference type="PROSITE" id="PS51257">
    <property type="entry name" value="PROKAR_LIPOPROTEIN"/>
    <property type="match status" value="1"/>
</dbReference>
<dbReference type="Pfam" id="PF16868">
    <property type="entry name" value="NMT1_3"/>
    <property type="match status" value="1"/>
</dbReference>
<evidence type="ECO:0008006" key="4">
    <source>
        <dbReference type="Google" id="ProtNLM"/>
    </source>
</evidence>
<dbReference type="Proteomes" id="UP000192527">
    <property type="component" value="Chromosome"/>
</dbReference>
<evidence type="ECO:0000256" key="1">
    <source>
        <dbReference type="SAM" id="SignalP"/>
    </source>
</evidence>
<organism evidence="2 3">
    <name type="scientific">Halobacillus mangrovi</name>
    <dbReference type="NCBI Taxonomy" id="402384"/>
    <lineage>
        <taxon>Bacteria</taxon>
        <taxon>Bacillati</taxon>
        <taxon>Bacillota</taxon>
        <taxon>Bacilli</taxon>
        <taxon>Bacillales</taxon>
        <taxon>Bacillaceae</taxon>
        <taxon>Halobacillus</taxon>
    </lineage>
</organism>